<dbReference type="Gene3D" id="2.60.120.1440">
    <property type="match status" value="1"/>
</dbReference>
<dbReference type="PANTHER" id="PTHR38731:SF1">
    <property type="entry name" value="FECR PROTEIN DOMAIN-CONTAINING PROTEIN"/>
    <property type="match status" value="1"/>
</dbReference>
<accession>A0A381RUL3</accession>
<reference evidence="2" key="1">
    <citation type="submission" date="2018-05" db="EMBL/GenBank/DDBJ databases">
        <authorList>
            <person name="Lanie J.A."/>
            <person name="Ng W.-L."/>
            <person name="Kazmierczak K.M."/>
            <person name="Andrzejewski T.M."/>
            <person name="Davidsen T.M."/>
            <person name="Wayne K.J."/>
            <person name="Tettelin H."/>
            <person name="Glass J.I."/>
            <person name="Rusch D."/>
            <person name="Podicherti R."/>
            <person name="Tsui H.-C.T."/>
            <person name="Winkler M.E."/>
        </authorList>
    </citation>
    <scope>NUCLEOTIDE SEQUENCE</scope>
</reference>
<dbReference type="AlphaFoldDB" id="A0A381RUL3"/>
<organism evidence="2">
    <name type="scientific">marine metagenome</name>
    <dbReference type="NCBI Taxonomy" id="408172"/>
    <lineage>
        <taxon>unclassified sequences</taxon>
        <taxon>metagenomes</taxon>
        <taxon>ecological metagenomes</taxon>
    </lineage>
</organism>
<feature type="domain" description="FecR protein" evidence="1">
    <location>
        <begin position="55"/>
        <end position="141"/>
    </location>
</feature>
<evidence type="ECO:0000313" key="2">
    <source>
        <dbReference type="EMBL" id="SUZ95575.1"/>
    </source>
</evidence>
<proteinExistence type="predicted"/>
<name>A0A381RUL3_9ZZZZ</name>
<dbReference type="InterPro" id="IPR006860">
    <property type="entry name" value="FecR"/>
</dbReference>
<dbReference type="Pfam" id="PF04773">
    <property type="entry name" value="FecR"/>
    <property type="match status" value="1"/>
</dbReference>
<dbReference type="PANTHER" id="PTHR38731">
    <property type="entry name" value="LIPL45-RELATED LIPOPROTEIN-RELATED"/>
    <property type="match status" value="1"/>
</dbReference>
<gene>
    <name evidence="2" type="ORF">METZ01_LOCUS48429</name>
</gene>
<protein>
    <recommendedName>
        <fullName evidence="1">FecR protein domain-containing protein</fullName>
    </recommendedName>
</protein>
<evidence type="ECO:0000259" key="1">
    <source>
        <dbReference type="Pfam" id="PF04773"/>
    </source>
</evidence>
<sequence length="223" mass="23883">MVRLKQIGMSLLFTSVILGGDRIAIVTKVIGSVNYTRGNDASKSLKKGHIFESGDVLRTEKGGFAALIFIDDKSALKIKENSELIISGKRTARAIAKEINLDSGTIRAQVGKQKRGNFVIRTSVSVASVKGTDFWLISDQKVGDSVIGLEGIVSLLNQISGETLDVTSGFTGLSSMDGSLQSFKTDPKTIPEDPVGSAGDSKKLIIEFQDASGKKKTLIIDYK</sequence>
<dbReference type="EMBL" id="UINC01002336">
    <property type="protein sequence ID" value="SUZ95575.1"/>
    <property type="molecule type" value="Genomic_DNA"/>
</dbReference>